<dbReference type="NCBIfam" id="TIGR02227">
    <property type="entry name" value="sigpep_I_bact"/>
    <property type="match status" value="1"/>
</dbReference>
<gene>
    <name evidence="5" type="ORF">SAMN05414137_114127</name>
</gene>
<dbReference type="Gene3D" id="2.10.109.10">
    <property type="entry name" value="Umud Fragment, subunit A"/>
    <property type="match status" value="1"/>
</dbReference>
<feature type="domain" description="Peptidase S26" evidence="4">
    <location>
        <begin position="49"/>
        <end position="184"/>
    </location>
</feature>
<dbReference type="GO" id="GO:0006465">
    <property type="term" value="P:signal peptide processing"/>
    <property type="evidence" value="ECO:0007669"/>
    <property type="project" value="InterPro"/>
</dbReference>
<dbReference type="Proteomes" id="UP000183015">
    <property type="component" value="Unassembled WGS sequence"/>
</dbReference>
<dbReference type="Pfam" id="PF10502">
    <property type="entry name" value="Peptidase_S26"/>
    <property type="match status" value="1"/>
</dbReference>
<feature type="transmembrane region" description="Helical" evidence="3">
    <location>
        <begin position="200"/>
        <end position="230"/>
    </location>
</feature>
<dbReference type="InterPro" id="IPR036286">
    <property type="entry name" value="LexA/Signal_pep-like_sf"/>
</dbReference>
<dbReference type="RefSeq" id="WP_082015435.1">
    <property type="nucleotide sequence ID" value="NZ_BBPN01000036.1"/>
</dbReference>
<name>A0A1H7TPN7_STRJI</name>
<dbReference type="GO" id="GO:0004252">
    <property type="term" value="F:serine-type endopeptidase activity"/>
    <property type="evidence" value="ECO:0007669"/>
    <property type="project" value="InterPro"/>
</dbReference>
<dbReference type="EMBL" id="FOAZ01000014">
    <property type="protein sequence ID" value="SEL86711.1"/>
    <property type="molecule type" value="Genomic_DNA"/>
</dbReference>
<keyword evidence="6" id="KW-1185">Reference proteome</keyword>
<keyword evidence="3" id="KW-1133">Transmembrane helix</keyword>
<dbReference type="AlphaFoldDB" id="A0A1H7TPN7"/>
<evidence type="ECO:0000259" key="4">
    <source>
        <dbReference type="Pfam" id="PF10502"/>
    </source>
</evidence>
<dbReference type="PANTHER" id="PTHR43390">
    <property type="entry name" value="SIGNAL PEPTIDASE I"/>
    <property type="match status" value="1"/>
</dbReference>
<dbReference type="PANTHER" id="PTHR43390:SF1">
    <property type="entry name" value="CHLOROPLAST PROCESSING PEPTIDASE"/>
    <property type="match status" value="1"/>
</dbReference>
<dbReference type="InterPro" id="IPR019533">
    <property type="entry name" value="Peptidase_S26"/>
</dbReference>
<keyword evidence="3" id="KW-0472">Membrane</keyword>
<comment type="similarity">
    <text evidence="2 3">Belongs to the peptidase S26 family.</text>
</comment>
<dbReference type="GO" id="GO:0005886">
    <property type="term" value="C:plasma membrane"/>
    <property type="evidence" value="ECO:0007669"/>
    <property type="project" value="UniProtKB-SubCell"/>
</dbReference>
<evidence type="ECO:0000313" key="5">
    <source>
        <dbReference type="EMBL" id="SEL86711.1"/>
    </source>
</evidence>
<dbReference type="InterPro" id="IPR000223">
    <property type="entry name" value="Pept_S26A_signal_pept_1"/>
</dbReference>
<keyword evidence="3" id="KW-0645">Protease</keyword>
<organism evidence="5 6">
    <name type="scientific">Streptacidiphilus jiangxiensis</name>
    <dbReference type="NCBI Taxonomy" id="235985"/>
    <lineage>
        <taxon>Bacteria</taxon>
        <taxon>Bacillati</taxon>
        <taxon>Actinomycetota</taxon>
        <taxon>Actinomycetes</taxon>
        <taxon>Kitasatosporales</taxon>
        <taxon>Streptomycetaceae</taxon>
        <taxon>Streptacidiphilus</taxon>
    </lineage>
</organism>
<evidence type="ECO:0000256" key="2">
    <source>
        <dbReference type="ARBA" id="ARBA00009370"/>
    </source>
</evidence>
<comment type="catalytic activity">
    <reaction evidence="3">
        <text>Cleavage of hydrophobic, N-terminal signal or leader sequences from secreted and periplasmic proteins.</text>
        <dbReference type="EC" id="3.4.21.89"/>
    </reaction>
</comment>
<dbReference type="STRING" id="235985.SAMN05414137_114127"/>
<evidence type="ECO:0000256" key="3">
    <source>
        <dbReference type="RuleBase" id="RU362042"/>
    </source>
</evidence>
<comment type="subcellular location">
    <subcellularLocation>
        <location evidence="1">Cell membrane</location>
        <topology evidence="1">Single-pass type II membrane protein</topology>
    </subcellularLocation>
    <subcellularLocation>
        <location evidence="3">Membrane</location>
        <topology evidence="3">Single-pass type II membrane protein</topology>
    </subcellularLocation>
</comment>
<evidence type="ECO:0000256" key="1">
    <source>
        <dbReference type="ARBA" id="ARBA00004401"/>
    </source>
</evidence>
<evidence type="ECO:0000313" key="6">
    <source>
        <dbReference type="Proteomes" id="UP000183015"/>
    </source>
</evidence>
<dbReference type="eggNOG" id="COG0681">
    <property type="taxonomic scope" value="Bacteria"/>
</dbReference>
<reference evidence="6" key="1">
    <citation type="submission" date="2016-10" db="EMBL/GenBank/DDBJ databases">
        <authorList>
            <person name="Varghese N."/>
        </authorList>
    </citation>
    <scope>NUCLEOTIDE SEQUENCE [LARGE SCALE GENOMIC DNA]</scope>
    <source>
        <strain evidence="6">DSM 45096 / BCRC 16803 / CGMCC 4.1857 / CIP 109030 / JCM 12277 / KCTC 19219 / NBRC 100920 / 33214</strain>
    </source>
</reference>
<comment type="caution">
    <text evidence="3">Lacks conserved residue(s) required for the propagation of feature annotation.</text>
</comment>
<dbReference type="PRINTS" id="PR00727">
    <property type="entry name" value="LEADERPTASE"/>
</dbReference>
<dbReference type="OrthoDB" id="9815782at2"/>
<dbReference type="GO" id="GO:0009003">
    <property type="term" value="F:signal peptidase activity"/>
    <property type="evidence" value="ECO:0007669"/>
    <property type="project" value="UniProtKB-EC"/>
</dbReference>
<keyword evidence="3" id="KW-0812">Transmembrane</keyword>
<feature type="transmembrane region" description="Helical" evidence="3">
    <location>
        <begin position="23"/>
        <end position="44"/>
    </location>
</feature>
<dbReference type="SUPFAM" id="SSF51306">
    <property type="entry name" value="LexA/Signal peptidase"/>
    <property type="match status" value="1"/>
</dbReference>
<keyword evidence="3" id="KW-0378">Hydrolase</keyword>
<proteinExistence type="inferred from homology"/>
<protein>
    <recommendedName>
        <fullName evidence="3">Signal peptidase I</fullName>
        <ecNumber evidence="3">3.4.21.89</ecNumber>
    </recommendedName>
</protein>
<dbReference type="CDD" id="cd06530">
    <property type="entry name" value="S26_SPase_I"/>
    <property type="match status" value="1"/>
</dbReference>
<accession>A0A1H7TPN7</accession>
<dbReference type="EC" id="3.4.21.89" evidence="3"/>
<sequence length="248" mass="25884">MTAVQPITPHEGEVAVAPKRRRWVFRLALVLLGLGTVLTVTGGARTLGRVHDYAVPTTSMTPTLRSGDHVMTVPLDGAVPQRGDLVVVDGSAWGIPGLTLRRVIGVGGDRVACCAGGGLTVGGRALVEPYAASANGGLPGYSVTVPPERLFLLGDNRADAVDSRMHLAQDQGTLPLTAVSGRVIWSSRGGWIGRNGDSSVIAYFVALGAGLLLFVLGLVVLLVSAVLALVRRSRQRQAVGPAVRDRTM</sequence>